<dbReference type="Pfam" id="PF06057">
    <property type="entry name" value="VirJ"/>
    <property type="match status" value="1"/>
</dbReference>
<dbReference type="SUPFAM" id="SSF53474">
    <property type="entry name" value="alpha/beta-Hydrolases"/>
    <property type="match status" value="1"/>
</dbReference>
<organism evidence="2 3">
    <name type="scientific">Niabella ginsenosidivorans</name>
    <dbReference type="NCBI Taxonomy" id="1176587"/>
    <lineage>
        <taxon>Bacteria</taxon>
        <taxon>Pseudomonadati</taxon>
        <taxon>Bacteroidota</taxon>
        <taxon>Chitinophagia</taxon>
        <taxon>Chitinophagales</taxon>
        <taxon>Chitinophagaceae</taxon>
        <taxon>Niabella</taxon>
    </lineage>
</organism>
<dbReference type="STRING" id="1176587.A8C56_11225"/>
<dbReference type="ESTHER" id="9bact-a0a1a9i1h7">
    <property type="family name" value="VirJ"/>
</dbReference>
<dbReference type="InterPro" id="IPR010333">
    <property type="entry name" value="VirJ"/>
</dbReference>
<feature type="domain" description="Bacterial virulence" evidence="1">
    <location>
        <begin position="37"/>
        <end position="217"/>
    </location>
</feature>
<proteinExistence type="predicted"/>
<dbReference type="Gene3D" id="3.40.50.1820">
    <property type="entry name" value="alpha/beta hydrolase"/>
    <property type="match status" value="1"/>
</dbReference>
<accession>A0A1A9I1H7</accession>
<name>A0A1A9I1H7_9BACT</name>
<dbReference type="AlphaFoldDB" id="A0A1A9I1H7"/>
<sequence length="221" mass="24472">MKAVNLFLIVVFTLWGRITEAQELPVKNWNGNNKKPLVVYISGDGGFNSFTNSFCTAINKDGYTIAAINARSYFWSKKTPEQAAADLTAYLDAAVKGRPNRQIILIGYSFGADVAPFIVNRLPVAVKKYLVGTVLMAPSASTDFEIHIADMWGKAKKRGMDVVAEINKLGNSRTAIIMAADDKDFPVRLVTLKNFKNEVLRGGHHFDGDTDFLAKTVQKYF</sequence>
<dbReference type="RefSeq" id="WP_067755860.1">
    <property type="nucleotide sequence ID" value="NZ_CP015772.1"/>
</dbReference>
<dbReference type="OrthoDB" id="641022at2"/>
<dbReference type="EMBL" id="CP015772">
    <property type="protein sequence ID" value="ANH81476.1"/>
    <property type="molecule type" value="Genomic_DNA"/>
</dbReference>
<evidence type="ECO:0000313" key="3">
    <source>
        <dbReference type="Proteomes" id="UP000077667"/>
    </source>
</evidence>
<dbReference type="InterPro" id="IPR029058">
    <property type="entry name" value="AB_hydrolase_fold"/>
</dbReference>
<keyword evidence="3" id="KW-1185">Reference proteome</keyword>
<dbReference type="KEGG" id="nia:A8C56_11225"/>
<dbReference type="Proteomes" id="UP000077667">
    <property type="component" value="Chromosome"/>
</dbReference>
<evidence type="ECO:0000259" key="1">
    <source>
        <dbReference type="Pfam" id="PF06057"/>
    </source>
</evidence>
<reference evidence="2 3" key="1">
    <citation type="submission" date="2016-05" db="EMBL/GenBank/DDBJ databases">
        <title>Niabella ginsenosidivorans BS26 whole genome sequencing.</title>
        <authorList>
            <person name="Im W.T."/>
            <person name="Siddiqi M.Z."/>
        </authorList>
    </citation>
    <scope>NUCLEOTIDE SEQUENCE [LARGE SCALE GENOMIC DNA]</scope>
    <source>
        <strain evidence="2 3">BS26</strain>
    </source>
</reference>
<protein>
    <submittedName>
        <fullName evidence="2">Virulence factor family protein</fullName>
    </submittedName>
</protein>
<gene>
    <name evidence="2" type="ORF">A8C56_11225</name>
</gene>
<evidence type="ECO:0000313" key="2">
    <source>
        <dbReference type="EMBL" id="ANH81476.1"/>
    </source>
</evidence>